<dbReference type="InterPro" id="IPR027417">
    <property type="entry name" value="P-loop_NTPase"/>
</dbReference>
<keyword evidence="2" id="KW-0813">Transport</keyword>
<evidence type="ECO:0000313" key="4">
    <source>
        <dbReference type="EMBL" id="SLM31904.1"/>
    </source>
</evidence>
<evidence type="ECO:0000313" key="5">
    <source>
        <dbReference type="Proteomes" id="UP000191931"/>
    </source>
</evidence>
<keyword evidence="5" id="KW-1185">Reference proteome</keyword>
<dbReference type="Gene3D" id="3.40.50.300">
    <property type="entry name" value="P-loop containing nucleotide triphosphate hydrolases"/>
    <property type="match status" value="1"/>
</dbReference>
<gene>
    <name evidence="4" type="ORF">MTBBW1_50027</name>
</gene>
<dbReference type="STRING" id="1246637.MTBBW1_50027"/>
<organism evidence="4 5">
    <name type="scientific">Desulfamplus magnetovallimortis</name>
    <dbReference type="NCBI Taxonomy" id="1246637"/>
    <lineage>
        <taxon>Bacteria</taxon>
        <taxon>Pseudomonadati</taxon>
        <taxon>Thermodesulfobacteriota</taxon>
        <taxon>Desulfobacteria</taxon>
        <taxon>Desulfobacterales</taxon>
        <taxon>Desulfobacteraceae</taxon>
        <taxon>Desulfamplus</taxon>
    </lineage>
</organism>
<dbReference type="Pfam" id="PF00005">
    <property type="entry name" value="ABC_tran"/>
    <property type="match status" value="1"/>
</dbReference>
<dbReference type="AlphaFoldDB" id="A0A1W1HHE8"/>
<reference evidence="4 5" key="1">
    <citation type="submission" date="2017-03" db="EMBL/GenBank/DDBJ databases">
        <authorList>
            <person name="Afonso C.L."/>
            <person name="Miller P.J."/>
            <person name="Scott M.A."/>
            <person name="Spackman E."/>
            <person name="Goraichik I."/>
            <person name="Dimitrov K.M."/>
            <person name="Suarez D.L."/>
            <person name="Swayne D.E."/>
        </authorList>
    </citation>
    <scope>NUCLEOTIDE SEQUENCE [LARGE SCALE GENOMIC DNA]</scope>
    <source>
        <strain evidence="4">PRJEB14757</strain>
    </source>
</reference>
<feature type="domain" description="ABC transporter" evidence="3">
    <location>
        <begin position="27"/>
        <end position="120"/>
    </location>
</feature>
<protein>
    <recommendedName>
        <fullName evidence="3">ABC transporter domain-containing protein</fullName>
    </recommendedName>
</protein>
<dbReference type="GO" id="GO:0016887">
    <property type="term" value="F:ATP hydrolysis activity"/>
    <property type="evidence" value="ECO:0007669"/>
    <property type="project" value="InterPro"/>
</dbReference>
<dbReference type="InterPro" id="IPR050153">
    <property type="entry name" value="Metal_Ion_Import_ABC"/>
</dbReference>
<dbReference type="PANTHER" id="PTHR42734:SF6">
    <property type="entry name" value="MOLYBDATE IMPORT ATP-BINDING PROTEIN MOLC"/>
    <property type="match status" value="1"/>
</dbReference>
<dbReference type="Proteomes" id="UP000191931">
    <property type="component" value="Unassembled WGS sequence"/>
</dbReference>
<dbReference type="PANTHER" id="PTHR42734">
    <property type="entry name" value="METAL TRANSPORT SYSTEM ATP-BINDING PROTEIN TM_0124-RELATED"/>
    <property type="match status" value="1"/>
</dbReference>
<dbReference type="EMBL" id="FWEV01000292">
    <property type="protein sequence ID" value="SLM31904.1"/>
    <property type="molecule type" value="Genomic_DNA"/>
</dbReference>
<accession>A0A1W1HHE8</accession>
<proteinExistence type="inferred from homology"/>
<dbReference type="InterPro" id="IPR003439">
    <property type="entry name" value="ABC_transporter-like_ATP-bd"/>
</dbReference>
<evidence type="ECO:0000259" key="3">
    <source>
        <dbReference type="Pfam" id="PF00005"/>
    </source>
</evidence>
<name>A0A1W1HHE8_9BACT</name>
<evidence type="ECO:0000256" key="1">
    <source>
        <dbReference type="ARBA" id="ARBA00005417"/>
    </source>
</evidence>
<dbReference type="GO" id="GO:0005524">
    <property type="term" value="F:ATP binding"/>
    <property type="evidence" value="ECO:0007669"/>
    <property type="project" value="InterPro"/>
</dbReference>
<evidence type="ECO:0000256" key="2">
    <source>
        <dbReference type="ARBA" id="ARBA00022448"/>
    </source>
</evidence>
<sequence>MTEGQMTLERRLDVSGINFSYNSHPVLSDIGFSLGPGQVLGILGVNGAGKSTLLKCLNRILKPHAGTVMLAQEDLLCMTPREVARRVGYVPQRHTESRLSVYESVLLGRKPHMGWTVSQTDYDIVETLLTQMG</sequence>
<dbReference type="SUPFAM" id="SSF52540">
    <property type="entry name" value="P-loop containing nucleoside triphosphate hydrolases"/>
    <property type="match status" value="1"/>
</dbReference>
<comment type="similarity">
    <text evidence="1">Belongs to the ABC transporter superfamily.</text>
</comment>